<dbReference type="Gene3D" id="3.30.470.20">
    <property type="entry name" value="ATP-grasp fold, B domain"/>
    <property type="match status" value="1"/>
</dbReference>
<feature type="domain" description="PEP-utilising enzyme mobile" evidence="1">
    <location>
        <begin position="774"/>
        <end position="843"/>
    </location>
</feature>
<dbReference type="SUPFAM" id="SSF52009">
    <property type="entry name" value="Phosphohistidine domain"/>
    <property type="match status" value="1"/>
</dbReference>
<protein>
    <submittedName>
        <fullName evidence="3">PEP-utilizing enzyme</fullName>
    </submittedName>
</protein>
<dbReference type="PANTHER" id="PTHR43615">
    <property type="entry name" value="PHOSPHOENOLPYRUVATE SYNTHASE-RELATED"/>
    <property type="match status" value="1"/>
</dbReference>
<feature type="domain" description="Pyruvate phosphate dikinase AMP/ATP-binding" evidence="2">
    <location>
        <begin position="63"/>
        <end position="291"/>
    </location>
</feature>
<reference evidence="3" key="1">
    <citation type="submission" date="2022-10" db="EMBL/GenBank/DDBJ databases">
        <title>Chitiniphilus purpureus sp. nov., a novel chitin-degrading bacterium isolated from crawfish pond sediment.</title>
        <authorList>
            <person name="Li K."/>
        </authorList>
    </citation>
    <scope>NUCLEOTIDE SEQUENCE</scope>
    <source>
        <strain evidence="3">CD1</strain>
    </source>
</reference>
<sequence length="852" mass="91111">MSALILDWADAAAAGTAQAGGKGWQLGRLAQLGLPVPPGFVISAAASAGHRPGAALPGPLGAALVQALAARGWERQPLAVRSSATLEDSGQASFAGIHRSCLNVPGAAGVAAALQQVLDSCWSAPAQAYRQRLGLSEAEAGMAVVVMPLLPARASGIAFTCDPVGGRNDQTLIHAHWGLGESLVGGHAEGDEYRLQEQELDGSLSLCSIRLGGKARLSVVLPEGGTALQDTPQAQRGQAVLSAAQALALGELVRDAARALDHAAPGYDLEWVWDGNQFWIVQARPVTARGHHTYLALAAQAVYWSRGNTREILPEPLSPLDWELSRVMVNRMLTRGYALCGYPLLSGAQRAGLFHGRLYLQTSLLQWECYDALGVTPKAMNQLMGGTQPEIAVPRPDWRARAARALRMLRYLRRNAGLRRRAERLLRDARREADAWMAEPLPADNGALAARLRQQLTTLLGSDDLFFLQGSGGGTLFNLVQLIDRACPGEGHALAAALLAGGEPSVTARQSYQLMELARIAGTDTAALDWLRNPARVAGDWAQALPPDSPFRRAFADFLNRYGHRGLYETYLRNPRWREAPGYLLDSVVNLLGCEPAPLRARQLEAADQAWQRLRRALPLWSRPLLKPMVEAARRDCNQREAARSALVAYLAALRHCACELGRRLSGPAGLAQPDDLFNLTSAEILALATGHLPGPAAARRATERGTRLAHWASQREPELVIEHAPAEYRNPSATAATPVAAGEHWHGIAVGSGCARGRVRIVREPSAGLGMAPGEVLVAPSTDPGWTPLFVKAGALIMETGGYLSHGAIVAREFGIPAVVNLPGILAQLRDGDEVEVDGRAGTVKRIHVAT</sequence>
<evidence type="ECO:0000313" key="4">
    <source>
        <dbReference type="Proteomes" id="UP001061302"/>
    </source>
</evidence>
<dbReference type="InterPro" id="IPR013815">
    <property type="entry name" value="ATP_grasp_subdomain_1"/>
</dbReference>
<proteinExistence type="predicted"/>
<evidence type="ECO:0000259" key="1">
    <source>
        <dbReference type="Pfam" id="PF00391"/>
    </source>
</evidence>
<dbReference type="InterPro" id="IPR051549">
    <property type="entry name" value="PEP_Utilizing_Enz"/>
</dbReference>
<evidence type="ECO:0000313" key="3">
    <source>
        <dbReference type="EMBL" id="UXY13654.1"/>
    </source>
</evidence>
<dbReference type="Proteomes" id="UP001061302">
    <property type="component" value="Chromosome"/>
</dbReference>
<dbReference type="Gene3D" id="3.30.1490.20">
    <property type="entry name" value="ATP-grasp fold, A domain"/>
    <property type="match status" value="2"/>
</dbReference>
<keyword evidence="4" id="KW-1185">Reference proteome</keyword>
<dbReference type="EMBL" id="CP106753">
    <property type="protein sequence ID" value="UXY13654.1"/>
    <property type="molecule type" value="Genomic_DNA"/>
</dbReference>
<dbReference type="InterPro" id="IPR002192">
    <property type="entry name" value="PPDK_AMP/ATP-bd"/>
</dbReference>
<organism evidence="3 4">
    <name type="scientific">Chitiniphilus purpureus</name>
    <dbReference type="NCBI Taxonomy" id="2981137"/>
    <lineage>
        <taxon>Bacteria</taxon>
        <taxon>Pseudomonadati</taxon>
        <taxon>Pseudomonadota</taxon>
        <taxon>Betaproteobacteria</taxon>
        <taxon>Neisseriales</taxon>
        <taxon>Chitinibacteraceae</taxon>
        <taxon>Chitiniphilus</taxon>
    </lineage>
</organism>
<dbReference type="SUPFAM" id="SSF56059">
    <property type="entry name" value="Glutathione synthetase ATP-binding domain-like"/>
    <property type="match status" value="1"/>
</dbReference>
<dbReference type="Pfam" id="PF00391">
    <property type="entry name" value="PEP-utilizers"/>
    <property type="match status" value="1"/>
</dbReference>
<dbReference type="InterPro" id="IPR008279">
    <property type="entry name" value="PEP-util_enz_mobile_dom"/>
</dbReference>
<dbReference type="InterPro" id="IPR036637">
    <property type="entry name" value="Phosphohistidine_dom_sf"/>
</dbReference>
<evidence type="ECO:0000259" key="2">
    <source>
        <dbReference type="Pfam" id="PF01326"/>
    </source>
</evidence>
<dbReference type="PANTHER" id="PTHR43615:SF1">
    <property type="entry name" value="PPDK_N DOMAIN-CONTAINING PROTEIN"/>
    <property type="match status" value="1"/>
</dbReference>
<gene>
    <name evidence="3" type="ORF">N8I74_09995</name>
</gene>
<dbReference type="Gene3D" id="3.50.30.10">
    <property type="entry name" value="Phosphohistidine domain"/>
    <property type="match status" value="1"/>
</dbReference>
<dbReference type="RefSeq" id="WP_263122863.1">
    <property type="nucleotide sequence ID" value="NZ_CP106753.1"/>
</dbReference>
<name>A0ABY6DH35_9NEIS</name>
<accession>A0ABY6DH35</accession>
<dbReference type="Pfam" id="PF01326">
    <property type="entry name" value="PPDK_N"/>
    <property type="match status" value="1"/>
</dbReference>